<evidence type="ECO:0000256" key="2">
    <source>
        <dbReference type="SAM" id="Phobius"/>
    </source>
</evidence>
<protein>
    <submittedName>
        <fullName evidence="3">Uncharacterized protein</fullName>
    </submittedName>
</protein>
<reference evidence="3 4" key="1">
    <citation type="submission" date="2024-04" db="EMBL/GenBank/DDBJ databases">
        <title>genome sequences of Mucor flavus KT1a and Helicostylum pulchrum KT1b strains isolated from the surface of a dry-aged beef.</title>
        <authorList>
            <person name="Toyotome T."/>
            <person name="Hosono M."/>
            <person name="Torimaru M."/>
            <person name="Fukuda K."/>
            <person name="Mikami N."/>
        </authorList>
    </citation>
    <scope>NUCLEOTIDE SEQUENCE [LARGE SCALE GENOMIC DNA]</scope>
    <source>
        <strain evidence="3 4">KT1a</strain>
    </source>
</reference>
<evidence type="ECO:0000313" key="3">
    <source>
        <dbReference type="EMBL" id="GAA5814083.1"/>
    </source>
</evidence>
<keyword evidence="2" id="KW-0812">Transmembrane</keyword>
<gene>
    <name evidence="3" type="ORF">MFLAVUS_007573</name>
</gene>
<feature type="transmembrane region" description="Helical" evidence="2">
    <location>
        <begin position="57"/>
        <end position="79"/>
    </location>
</feature>
<feature type="region of interest" description="Disordered" evidence="1">
    <location>
        <begin position="496"/>
        <end position="520"/>
    </location>
</feature>
<feature type="transmembrane region" description="Helical" evidence="2">
    <location>
        <begin position="28"/>
        <end position="45"/>
    </location>
</feature>
<proteinExistence type="predicted"/>
<keyword evidence="4" id="KW-1185">Reference proteome</keyword>
<name>A0ABP9Z4P0_9FUNG</name>
<evidence type="ECO:0000313" key="4">
    <source>
        <dbReference type="Proteomes" id="UP001473302"/>
    </source>
</evidence>
<evidence type="ECO:0000256" key="1">
    <source>
        <dbReference type="SAM" id="MobiDB-lite"/>
    </source>
</evidence>
<keyword evidence="2" id="KW-0472">Membrane</keyword>
<comment type="caution">
    <text evidence="3">The sequence shown here is derived from an EMBL/GenBank/DDBJ whole genome shotgun (WGS) entry which is preliminary data.</text>
</comment>
<sequence>MSITLNDQVVDLVFGLANLSVDVPFTNYSLPILDVFFALLINYSYRSALGVSHSQVGWYQGLLATLVMATGGGCTVSVLRGEPFGILKSNQFWGIHCATYMAMFSNPYVYQVVDFLINIPVVEHIFTVSDSILRTLAMVQVGIEGVNSNPNLGPTKFVAKVLCGTLAGCGGGLWIDAFRLNQPNWSFSTPRLLHVASIDMKVSLTTTLFYIGATTPALVEYLNLPLLKQEEAQAWSVILLTSGLVYGSYSNKWAKRAKAIEDLQETTPDKKSDISKVSCADISNNHKKSYKSLRRHTVKIDKAKIGIPTDFRARNGSPLMEEFGDNASINKSTSTVSDKDFLVTMAQITDALQKLPLRTSSGYYSPKVAPLTKMGNSASDQQIKSRRSLLNSTELENTLEVSSSMMIPSLKNSDDNIQFSEKERHLLQMTKASSVQLMEHGSPPRLFTNKSDECAPTLLKQGLIEMTTSDLTGGYYDFSSCLQSRIDAQIVELSRARSKNNKSNRSPRNNLVMDKPTVMI</sequence>
<accession>A0ABP9Z4P0</accession>
<dbReference type="EMBL" id="BAABUK010000019">
    <property type="protein sequence ID" value="GAA5814083.1"/>
    <property type="molecule type" value="Genomic_DNA"/>
</dbReference>
<dbReference type="Proteomes" id="UP001473302">
    <property type="component" value="Unassembled WGS sequence"/>
</dbReference>
<organism evidence="3 4">
    <name type="scientific">Mucor flavus</name>
    <dbReference type="NCBI Taxonomy" id="439312"/>
    <lineage>
        <taxon>Eukaryota</taxon>
        <taxon>Fungi</taxon>
        <taxon>Fungi incertae sedis</taxon>
        <taxon>Mucoromycota</taxon>
        <taxon>Mucoromycotina</taxon>
        <taxon>Mucoromycetes</taxon>
        <taxon>Mucorales</taxon>
        <taxon>Mucorineae</taxon>
        <taxon>Mucoraceae</taxon>
        <taxon>Mucor</taxon>
    </lineage>
</organism>
<keyword evidence="2" id="KW-1133">Transmembrane helix</keyword>